<dbReference type="EnsemblMetazoa" id="GAUT004051-RA">
    <property type="protein sequence ID" value="GAUT004051-PA"/>
    <property type="gene ID" value="GAUT004051"/>
</dbReference>
<keyword evidence="2" id="KW-1185">Reference proteome</keyword>
<dbReference type="Proteomes" id="UP000078200">
    <property type="component" value="Unassembled WGS sequence"/>
</dbReference>
<name>A0A1A9UGH3_GLOAU</name>
<sequence>MSKPAHGTRINNRTTRTNLVELGFTTAYEIASTSSTTASKLVSKRKDVITISKNVSKPESRQKIDSYIAADEILVFPCQRLESLMSECRGHLGADEISYNAEEDMEPD</sequence>
<proteinExistence type="predicted"/>
<dbReference type="AlphaFoldDB" id="A0A1A9UGH3"/>
<organism evidence="1 2">
    <name type="scientific">Glossina austeni</name>
    <name type="common">Savannah tsetse fly</name>
    <dbReference type="NCBI Taxonomy" id="7395"/>
    <lineage>
        <taxon>Eukaryota</taxon>
        <taxon>Metazoa</taxon>
        <taxon>Ecdysozoa</taxon>
        <taxon>Arthropoda</taxon>
        <taxon>Hexapoda</taxon>
        <taxon>Insecta</taxon>
        <taxon>Pterygota</taxon>
        <taxon>Neoptera</taxon>
        <taxon>Endopterygota</taxon>
        <taxon>Diptera</taxon>
        <taxon>Brachycera</taxon>
        <taxon>Muscomorpha</taxon>
        <taxon>Hippoboscoidea</taxon>
        <taxon>Glossinidae</taxon>
        <taxon>Glossina</taxon>
    </lineage>
</organism>
<accession>A0A1A9UGH3</accession>
<evidence type="ECO:0000313" key="1">
    <source>
        <dbReference type="EnsemblMetazoa" id="GAUT004051-PA"/>
    </source>
</evidence>
<evidence type="ECO:0000313" key="2">
    <source>
        <dbReference type="Proteomes" id="UP000078200"/>
    </source>
</evidence>
<protein>
    <submittedName>
        <fullName evidence="1">Uncharacterized protein</fullName>
    </submittedName>
</protein>
<reference evidence="1" key="1">
    <citation type="submission" date="2020-05" db="UniProtKB">
        <authorList>
            <consortium name="EnsemblMetazoa"/>
        </authorList>
    </citation>
    <scope>IDENTIFICATION</scope>
    <source>
        <strain evidence="1">TTRI</strain>
    </source>
</reference>
<dbReference type="VEuPathDB" id="VectorBase:GAUT004051"/>